<gene>
    <name evidence="3" type="ORF">DICPUDRAFT_59184</name>
</gene>
<protein>
    <recommendedName>
        <fullName evidence="2">Doublecortin domain-containing protein</fullName>
    </recommendedName>
</protein>
<dbReference type="GO" id="GO:0005815">
    <property type="term" value="C:microtubule organizing center"/>
    <property type="evidence" value="ECO:0000318"/>
    <property type="project" value="GO_Central"/>
</dbReference>
<feature type="compositionally biased region" description="Low complexity" evidence="1">
    <location>
        <begin position="122"/>
        <end position="131"/>
    </location>
</feature>
<dbReference type="AlphaFoldDB" id="F1A4S9"/>
<dbReference type="GO" id="GO:0035556">
    <property type="term" value="P:intracellular signal transduction"/>
    <property type="evidence" value="ECO:0007669"/>
    <property type="project" value="InterPro"/>
</dbReference>
<dbReference type="OMA" id="YICCGGE"/>
<feature type="compositionally biased region" description="Low complexity" evidence="1">
    <location>
        <begin position="147"/>
        <end position="157"/>
    </location>
</feature>
<dbReference type="STRING" id="5786.F1A4S9"/>
<dbReference type="InterPro" id="IPR003533">
    <property type="entry name" value="Doublecortin_dom"/>
</dbReference>
<feature type="compositionally biased region" description="Pro residues" evidence="1">
    <location>
        <begin position="132"/>
        <end position="146"/>
    </location>
</feature>
<proteinExistence type="predicted"/>
<accession>F1A4S9</accession>
<organism evidence="3 4">
    <name type="scientific">Dictyostelium purpureum</name>
    <name type="common">Slime mold</name>
    <dbReference type="NCBI Taxonomy" id="5786"/>
    <lineage>
        <taxon>Eukaryota</taxon>
        <taxon>Amoebozoa</taxon>
        <taxon>Evosea</taxon>
        <taxon>Eumycetozoa</taxon>
        <taxon>Dictyostelia</taxon>
        <taxon>Dictyosteliales</taxon>
        <taxon>Dictyosteliaceae</taxon>
        <taxon>Dictyostelium</taxon>
    </lineage>
</organism>
<dbReference type="CDD" id="cd01617">
    <property type="entry name" value="DCX"/>
    <property type="match status" value="2"/>
</dbReference>
<dbReference type="PANTHER" id="PTHR23004">
    <property type="entry name" value="DOUBLECORTIN DOMAIN CONTAINING 2"/>
    <property type="match status" value="1"/>
</dbReference>
<dbReference type="VEuPathDB" id="AmoebaDB:DICPUDRAFT_59184"/>
<evidence type="ECO:0000313" key="4">
    <source>
        <dbReference type="Proteomes" id="UP000001064"/>
    </source>
</evidence>
<dbReference type="PROSITE" id="PS50309">
    <property type="entry name" value="DC"/>
    <property type="match status" value="2"/>
</dbReference>
<dbReference type="GO" id="GO:0140582">
    <property type="term" value="P:adenylate cyclase-activating G protein-coupled cAMP receptor signaling pathway"/>
    <property type="evidence" value="ECO:0007669"/>
    <property type="project" value="EnsemblProtists"/>
</dbReference>
<reference evidence="4" key="1">
    <citation type="journal article" date="2011" name="Genome Biol.">
        <title>Comparative genomics of the social amoebae Dictyostelium discoideum and Dictyostelium purpureum.</title>
        <authorList>
            <consortium name="US DOE Joint Genome Institute (JGI-PGF)"/>
            <person name="Sucgang R."/>
            <person name="Kuo A."/>
            <person name="Tian X."/>
            <person name="Salerno W."/>
            <person name="Parikh A."/>
            <person name="Feasley C.L."/>
            <person name="Dalin E."/>
            <person name="Tu H."/>
            <person name="Huang E."/>
            <person name="Barry K."/>
            <person name="Lindquist E."/>
            <person name="Shapiro H."/>
            <person name="Bruce D."/>
            <person name="Schmutz J."/>
            <person name="Salamov A."/>
            <person name="Fey P."/>
            <person name="Gaudet P."/>
            <person name="Anjard C."/>
            <person name="Babu M.M."/>
            <person name="Basu S."/>
            <person name="Bushmanova Y."/>
            <person name="van der Wel H."/>
            <person name="Katoh-Kurasawa M."/>
            <person name="Dinh C."/>
            <person name="Coutinho P.M."/>
            <person name="Saito T."/>
            <person name="Elias M."/>
            <person name="Schaap P."/>
            <person name="Kay R.R."/>
            <person name="Henrissat B."/>
            <person name="Eichinger L."/>
            <person name="Rivero F."/>
            <person name="Putnam N.H."/>
            <person name="West C.M."/>
            <person name="Loomis W.F."/>
            <person name="Chisholm R.L."/>
            <person name="Shaulsky G."/>
            <person name="Strassmann J.E."/>
            <person name="Queller D.C."/>
            <person name="Kuspa A."/>
            <person name="Grigoriev I.V."/>
        </authorList>
    </citation>
    <scope>NUCLEOTIDE SEQUENCE [LARGE SCALE GENOMIC DNA]</scope>
    <source>
        <strain evidence="4">QSDP1</strain>
    </source>
</reference>
<name>F1A4S9_DICPU</name>
<dbReference type="GO" id="GO:0030864">
    <property type="term" value="C:cortical actin cytoskeleton"/>
    <property type="evidence" value="ECO:0007669"/>
    <property type="project" value="EnsemblProtists"/>
</dbReference>
<dbReference type="SMART" id="SM00537">
    <property type="entry name" value="DCX"/>
    <property type="match status" value="2"/>
</dbReference>
<dbReference type="OrthoDB" id="548799at2759"/>
<feature type="domain" description="Doublecortin" evidence="2">
    <location>
        <begin position="19"/>
        <end position="96"/>
    </location>
</feature>
<dbReference type="Proteomes" id="UP000001064">
    <property type="component" value="Unassembled WGS sequence"/>
</dbReference>
<dbReference type="PANTHER" id="PTHR23004:SF11">
    <property type="entry name" value="PROTEIN RPI-1"/>
    <property type="match status" value="1"/>
</dbReference>
<dbReference type="eggNOG" id="KOG3757">
    <property type="taxonomic scope" value="Eukaryota"/>
</dbReference>
<dbReference type="GeneID" id="10507205"/>
<keyword evidence="4" id="KW-1185">Reference proteome</keyword>
<dbReference type="InterPro" id="IPR036572">
    <property type="entry name" value="Doublecortin_dom_sf"/>
</dbReference>
<dbReference type="EMBL" id="GL871541">
    <property type="protein sequence ID" value="EGC28799.1"/>
    <property type="molecule type" value="Genomic_DNA"/>
</dbReference>
<evidence type="ECO:0000256" key="1">
    <source>
        <dbReference type="SAM" id="MobiDB-lite"/>
    </source>
</evidence>
<dbReference type="InParanoid" id="F1A4S9"/>
<sequence>MTTPSRPMQKFGLQTSLSLHLTLWRNGDRYQSEGVKIVVHPKNFKTYDQLKLEFSKKIQLFVGNVVKVYSMDKKLVKDIDGFVDHHNYICCGGEKLNDEVIPKGIQDIFGKAEPMPEESAHTPPTSTTFVPSVPPPPKSPSKPSQPSPSSTTPVTASPVRKPVVAAYKDGLTQDKFSVQTEKAKVVYAYRNGDKYHKGERVTIHSTKFKTYDQLKEQLSKQVQLPTGSVRKAFSADGKLVKTMDDFVDGDCYICCGGEPLNATVSNFLLEQVKQKQQHQQQQ</sequence>
<dbReference type="GO" id="GO:0005874">
    <property type="term" value="C:microtubule"/>
    <property type="evidence" value="ECO:0000318"/>
    <property type="project" value="GO_Central"/>
</dbReference>
<dbReference type="Gene3D" id="3.10.20.230">
    <property type="entry name" value="Doublecortin domain"/>
    <property type="match status" value="2"/>
</dbReference>
<dbReference type="RefSeq" id="XP_003294672.1">
    <property type="nucleotide sequence ID" value="XM_003294624.1"/>
</dbReference>
<dbReference type="Pfam" id="PF03607">
    <property type="entry name" value="DCX"/>
    <property type="match status" value="2"/>
</dbReference>
<feature type="region of interest" description="Disordered" evidence="1">
    <location>
        <begin position="114"/>
        <end position="157"/>
    </location>
</feature>
<dbReference type="KEGG" id="dpp:DICPUDRAFT_59184"/>
<evidence type="ECO:0000313" key="3">
    <source>
        <dbReference type="EMBL" id="EGC28799.1"/>
    </source>
</evidence>
<evidence type="ECO:0000259" key="2">
    <source>
        <dbReference type="PROSITE" id="PS50309"/>
    </source>
</evidence>
<dbReference type="SUPFAM" id="SSF89837">
    <property type="entry name" value="Doublecortin (DC)"/>
    <property type="match status" value="2"/>
</dbReference>
<feature type="domain" description="Doublecortin" evidence="2">
    <location>
        <begin position="184"/>
        <end position="260"/>
    </location>
</feature>
<dbReference type="FunFam" id="3.10.20.230:FF:000026">
    <property type="entry name" value="Protein doublecortin"/>
    <property type="match status" value="2"/>
</dbReference>